<proteinExistence type="predicted"/>
<reference evidence="5 6" key="1">
    <citation type="journal article" date="2019" name="Sci. Rep.">
        <title>A high-quality genome of Eragrostis curvula grass provides insights into Poaceae evolution and supports new strategies to enhance forage quality.</title>
        <authorList>
            <person name="Carballo J."/>
            <person name="Santos B.A.C.M."/>
            <person name="Zappacosta D."/>
            <person name="Garbus I."/>
            <person name="Selva J.P."/>
            <person name="Gallo C.A."/>
            <person name="Diaz A."/>
            <person name="Albertini E."/>
            <person name="Caccamo M."/>
            <person name="Echenique V."/>
        </authorList>
    </citation>
    <scope>NUCLEOTIDE SEQUENCE [LARGE SCALE GENOMIC DNA]</scope>
    <source>
        <strain evidence="6">cv. Victoria</strain>
        <tissue evidence="5">Leaf</tissue>
    </source>
</reference>
<sequence length="494" mass="53619">MTVPSELAARSEKEGVGPDTRPAGTAPEASPGCAAPLALTAVRHAASPLAAVRHVAPPLAAVRHVAPPLAGKASNSARGDILDADAVGAGGGAPPPRFLHATAVRFLRGSGAPAVAAGGTLQPVAVRTPEPTSLLPAPLYEAVIRFLKAQEKWSNIYSASDCIGSRYWEFYQVPDKSISGICPSEFFGPHPVWEGFAVPVRIKKKVNHFYCTFCKKVPYGDATHAHHHIVKGQAKGYQISSDTREFLIRKERNFSERRLGLSSKKNQGTCRAADRAPMDADKLLKDLMKELSRNQDWKFIGASSEELSLIITLLDQSEQLLELGSHPARIAEGFKIASRIALDHKECNPQMFKLSAGNKDCPTQACDTTLPPEIANDCKRALADIYCSQAVEAYASEYPGFEQHAIRSFAYALDDVPLGFAENGNLPPFDMPSEERVTNAVTEHEDAQILIANYQQKVLFATKVVRMILMISLNEDHEVKSEEGEIASKDQEAS</sequence>
<dbReference type="SUPFAM" id="SSF48592">
    <property type="entry name" value="GroEL equatorial domain-like"/>
    <property type="match status" value="1"/>
</dbReference>
<gene>
    <name evidence="5" type="ORF">EJB05_41292</name>
</gene>
<keyword evidence="6" id="KW-1185">Reference proteome</keyword>
<dbReference type="PANTHER" id="PTHR11353">
    <property type="entry name" value="CHAPERONIN"/>
    <property type="match status" value="1"/>
</dbReference>
<dbReference type="AlphaFoldDB" id="A0A5J9T947"/>
<dbReference type="EMBL" id="RWGY01000039">
    <property type="protein sequence ID" value="TVU07915.1"/>
    <property type="molecule type" value="Genomic_DNA"/>
</dbReference>
<dbReference type="InterPro" id="IPR027413">
    <property type="entry name" value="GROEL-like_equatorial_sf"/>
</dbReference>
<keyword evidence="2" id="KW-0067">ATP-binding</keyword>
<feature type="non-terminal residue" evidence="5">
    <location>
        <position position="1"/>
    </location>
</feature>
<evidence type="ECO:0000256" key="2">
    <source>
        <dbReference type="ARBA" id="ARBA00022840"/>
    </source>
</evidence>
<dbReference type="GO" id="GO:0005524">
    <property type="term" value="F:ATP binding"/>
    <property type="evidence" value="ECO:0007669"/>
    <property type="project" value="UniProtKB-KW"/>
</dbReference>
<evidence type="ECO:0000256" key="1">
    <source>
        <dbReference type="ARBA" id="ARBA00022741"/>
    </source>
</evidence>
<comment type="caution">
    <text evidence="5">The sequence shown here is derived from an EMBL/GenBank/DDBJ whole genome shotgun (WGS) entry which is preliminary data.</text>
</comment>
<dbReference type="InterPro" id="IPR017998">
    <property type="entry name" value="Chaperone_TCP-1"/>
</dbReference>
<feature type="region of interest" description="Disordered" evidence="4">
    <location>
        <begin position="1"/>
        <end position="31"/>
    </location>
</feature>
<dbReference type="GO" id="GO:0140662">
    <property type="term" value="F:ATP-dependent protein folding chaperone"/>
    <property type="evidence" value="ECO:0007669"/>
    <property type="project" value="InterPro"/>
</dbReference>
<evidence type="ECO:0000256" key="4">
    <source>
        <dbReference type="SAM" id="MobiDB-lite"/>
    </source>
</evidence>
<dbReference type="Proteomes" id="UP000324897">
    <property type="component" value="Chromosome 3"/>
</dbReference>
<organism evidence="5 6">
    <name type="scientific">Eragrostis curvula</name>
    <name type="common">weeping love grass</name>
    <dbReference type="NCBI Taxonomy" id="38414"/>
    <lineage>
        <taxon>Eukaryota</taxon>
        <taxon>Viridiplantae</taxon>
        <taxon>Streptophyta</taxon>
        <taxon>Embryophyta</taxon>
        <taxon>Tracheophyta</taxon>
        <taxon>Spermatophyta</taxon>
        <taxon>Magnoliopsida</taxon>
        <taxon>Liliopsida</taxon>
        <taxon>Poales</taxon>
        <taxon>Poaceae</taxon>
        <taxon>PACMAD clade</taxon>
        <taxon>Chloridoideae</taxon>
        <taxon>Eragrostideae</taxon>
        <taxon>Eragrostidinae</taxon>
        <taxon>Eragrostis</taxon>
    </lineage>
</organism>
<keyword evidence="3" id="KW-0143">Chaperone</keyword>
<evidence type="ECO:0000313" key="6">
    <source>
        <dbReference type="Proteomes" id="UP000324897"/>
    </source>
</evidence>
<name>A0A5J9T947_9POAL</name>
<evidence type="ECO:0000256" key="3">
    <source>
        <dbReference type="ARBA" id="ARBA00023186"/>
    </source>
</evidence>
<dbReference type="Gramene" id="TVU07915">
    <property type="protein sequence ID" value="TVU07915"/>
    <property type="gene ID" value="EJB05_41292"/>
</dbReference>
<evidence type="ECO:0000313" key="5">
    <source>
        <dbReference type="EMBL" id="TVU07915.1"/>
    </source>
</evidence>
<keyword evidence="1" id="KW-0547">Nucleotide-binding</keyword>
<accession>A0A5J9T947</accession>
<dbReference type="Gene3D" id="1.10.560.10">
    <property type="entry name" value="GroEL-like equatorial domain"/>
    <property type="match status" value="1"/>
</dbReference>
<protein>
    <submittedName>
        <fullName evidence="5">Uncharacterized protein</fullName>
    </submittedName>
</protein>